<feature type="transmembrane region" description="Helical" evidence="8">
    <location>
        <begin position="115"/>
        <end position="132"/>
    </location>
</feature>
<keyword evidence="8" id="KW-1133">Transmembrane helix</keyword>
<evidence type="ECO:0000256" key="2">
    <source>
        <dbReference type="ARBA" id="ARBA00006337"/>
    </source>
</evidence>
<evidence type="ECO:0000256" key="4">
    <source>
        <dbReference type="ARBA" id="ARBA00022737"/>
    </source>
</evidence>
<name>A0A143PQ71_LUTPR</name>
<dbReference type="SMART" id="SM01091">
    <property type="entry name" value="CorC_HlyC"/>
    <property type="match status" value="1"/>
</dbReference>
<dbReference type="InterPro" id="IPR016169">
    <property type="entry name" value="FAD-bd_PCMH_sub2"/>
</dbReference>
<feature type="domain" description="CBS" evidence="9">
    <location>
        <begin position="262"/>
        <end position="319"/>
    </location>
</feature>
<keyword evidence="5 6" id="KW-0129">CBS domain</keyword>
<dbReference type="SUPFAM" id="SSF56176">
    <property type="entry name" value="FAD-binding/transporter-associated domain-like"/>
    <property type="match status" value="1"/>
</dbReference>
<dbReference type="InterPro" id="IPR000644">
    <property type="entry name" value="CBS_dom"/>
</dbReference>
<keyword evidence="8" id="KW-0812">Transmembrane</keyword>
<dbReference type="GO" id="GO:0005886">
    <property type="term" value="C:plasma membrane"/>
    <property type="evidence" value="ECO:0007669"/>
    <property type="project" value="UniProtKB-SubCell"/>
</dbReference>
<feature type="transmembrane region" description="Helical" evidence="8">
    <location>
        <begin position="56"/>
        <end position="75"/>
    </location>
</feature>
<dbReference type="FunFam" id="3.10.580.10:FF:000002">
    <property type="entry name" value="Magnesium/cobalt efflux protein CorC"/>
    <property type="match status" value="1"/>
</dbReference>
<dbReference type="PANTHER" id="PTHR22777:SF32">
    <property type="entry name" value="UPF0053 INNER MEMBRANE PROTEIN YFJD"/>
    <property type="match status" value="1"/>
</dbReference>
<evidence type="ECO:0000259" key="9">
    <source>
        <dbReference type="PROSITE" id="PS51371"/>
    </source>
</evidence>
<dbReference type="Pfam" id="PF03471">
    <property type="entry name" value="CorC_HlyC"/>
    <property type="match status" value="1"/>
</dbReference>
<reference evidence="11" key="2">
    <citation type="submission" date="2016-04" db="EMBL/GenBank/DDBJ databases">
        <title>First Complete Genome Sequence of a Subdivision 6 Acidobacterium.</title>
        <authorList>
            <person name="Huang S."/>
            <person name="Vieira S."/>
            <person name="Bunk B."/>
            <person name="Riedel T."/>
            <person name="Sproeer C."/>
            <person name="Overmann J."/>
        </authorList>
    </citation>
    <scope>NUCLEOTIDE SEQUENCE [LARGE SCALE GENOMIC DNA]</scope>
    <source>
        <strain evidence="11">DSM 100886 HEG_-6_39</strain>
    </source>
</reference>
<dbReference type="Pfam" id="PF00571">
    <property type="entry name" value="CBS"/>
    <property type="match status" value="2"/>
</dbReference>
<dbReference type="InterPro" id="IPR044751">
    <property type="entry name" value="Ion_transp-like_CBS"/>
</dbReference>
<proteinExistence type="inferred from homology"/>
<keyword evidence="4" id="KW-0677">Repeat</keyword>
<dbReference type="KEGG" id="abac:LuPra_03191"/>
<gene>
    <name evidence="10" type="primary">tlyC</name>
    <name evidence="10" type="ORF">LuPra_03191</name>
</gene>
<sequence>MIPLIVFLLACVAVYLGTILAAFSALMRFSLRMMAESAAGQRDLLGTFLEDPPALFFPARVLLGVVTVVVAVLLAHIEGVGQNEHGIWVFLASMLVFVFVCFLIVPQILVRSHPQVVLAALLPSFAVIARAFSPFTHLMAGVNGGNDRRGDDAPAAEEVETTTQAEVDADPSEDEGEARELFRSLVGFQDRLVREVMTPRPDIVAIRADASLGDLRARLRESEYSRLLVYRESLDDVVGFVHMKDVFLKGAGHDDAEPFTGLVRTAHVVPETKRAPELLKELQRTRKQTALVVDEYGGTAGLVTVEDLVEELVGEIRDEYDVEADPIVAEPDDTWVFSAKVDIDELTERLGVDIEREGFETIGGYLMSRLGRVPAVGEHVIEDGLDIEVLEAERRRVLKVRVRSLPAEGEE</sequence>
<dbReference type="AlphaFoldDB" id="A0A143PQ71"/>
<dbReference type="PANTHER" id="PTHR22777">
    <property type="entry name" value="HEMOLYSIN-RELATED"/>
    <property type="match status" value="1"/>
</dbReference>
<feature type="transmembrane region" description="Helical" evidence="8">
    <location>
        <begin position="87"/>
        <end position="109"/>
    </location>
</feature>
<dbReference type="STRING" id="1855912.LuPra_03191"/>
<protein>
    <submittedName>
        <fullName evidence="10">Hemolysin C</fullName>
    </submittedName>
</protein>
<accession>A0A143PQ71</accession>
<dbReference type="SUPFAM" id="SSF54631">
    <property type="entry name" value="CBS-domain pair"/>
    <property type="match status" value="1"/>
</dbReference>
<evidence type="ECO:0000256" key="3">
    <source>
        <dbReference type="ARBA" id="ARBA00022475"/>
    </source>
</evidence>
<evidence type="ECO:0000313" key="11">
    <source>
        <dbReference type="Proteomes" id="UP000076079"/>
    </source>
</evidence>
<evidence type="ECO:0000256" key="5">
    <source>
        <dbReference type="ARBA" id="ARBA00023122"/>
    </source>
</evidence>
<dbReference type="RefSeq" id="WP_110171655.1">
    <property type="nucleotide sequence ID" value="NZ_CP015136.1"/>
</dbReference>
<dbReference type="CDD" id="cd04590">
    <property type="entry name" value="CBS_pair_CorC_HlyC_assoc"/>
    <property type="match status" value="1"/>
</dbReference>
<dbReference type="InterPro" id="IPR036318">
    <property type="entry name" value="FAD-bd_PCMH-like_sf"/>
</dbReference>
<organism evidence="10 11">
    <name type="scientific">Luteitalea pratensis</name>
    <dbReference type="NCBI Taxonomy" id="1855912"/>
    <lineage>
        <taxon>Bacteria</taxon>
        <taxon>Pseudomonadati</taxon>
        <taxon>Acidobacteriota</taxon>
        <taxon>Vicinamibacteria</taxon>
        <taxon>Vicinamibacterales</taxon>
        <taxon>Vicinamibacteraceae</taxon>
        <taxon>Luteitalea</taxon>
    </lineage>
</organism>
<dbReference type="Gene3D" id="3.30.465.10">
    <property type="match status" value="1"/>
</dbReference>
<dbReference type="OrthoDB" id="110231at2"/>
<keyword evidence="11" id="KW-1185">Reference proteome</keyword>
<dbReference type="InterPro" id="IPR046342">
    <property type="entry name" value="CBS_dom_sf"/>
</dbReference>
<evidence type="ECO:0000256" key="6">
    <source>
        <dbReference type="PROSITE-ProRule" id="PRU00703"/>
    </source>
</evidence>
<evidence type="ECO:0000313" key="10">
    <source>
        <dbReference type="EMBL" id="AMY09964.1"/>
    </source>
</evidence>
<feature type="region of interest" description="Disordered" evidence="7">
    <location>
        <begin position="146"/>
        <end position="174"/>
    </location>
</feature>
<keyword evidence="8" id="KW-0472">Membrane</keyword>
<dbReference type="GO" id="GO:0050660">
    <property type="term" value="F:flavin adenine dinucleotide binding"/>
    <property type="evidence" value="ECO:0007669"/>
    <property type="project" value="InterPro"/>
</dbReference>
<dbReference type="PROSITE" id="PS51371">
    <property type="entry name" value="CBS"/>
    <property type="match status" value="2"/>
</dbReference>
<dbReference type="Proteomes" id="UP000076079">
    <property type="component" value="Chromosome"/>
</dbReference>
<dbReference type="EMBL" id="CP015136">
    <property type="protein sequence ID" value="AMY09964.1"/>
    <property type="molecule type" value="Genomic_DNA"/>
</dbReference>
<evidence type="ECO:0000256" key="8">
    <source>
        <dbReference type="SAM" id="Phobius"/>
    </source>
</evidence>
<comment type="similarity">
    <text evidence="2">Belongs to the UPF0053 family.</text>
</comment>
<evidence type="ECO:0000256" key="7">
    <source>
        <dbReference type="SAM" id="MobiDB-lite"/>
    </source>
</evidence>
<feature type="domain" description="CBS" evidence="9">
    <location>
        <begin position="197"/>
        <end position="257"/>
    </location>
</feature>
<evidence type="ECO:0000256" key="1">
    <source>
        <dbReference type="ARBA" id="ARBA00004651"/>
    </source>
</evidence>
<comment type="subcellular location">
    <subcellularLocation>
        <location evidence="1">Cell membrane</location>
        <topology evidence="1">Multi-pass membrane protein</topology>
    </subcellularLocation>
</comment>
<keyword evidence="3" id="KW-1003">Cell membrane</keyword>
<dbReference type="Gene3D" id="3.10.580.10">
    <property type="entry name" value="CBS-domain"/>
    <property type="match status" value="1"/>
</dbReference>
<dbReference type="InterPro" id="IPR005170">
    <property type="entry name" value="Transptr-assoc_dom"/>
</dbReference>
<reference evidence="10 11" key="1">
    <citation type="journal article" date="2016" name="Genome Announc.">
        <title>First Complete Genome Sequence of a Subdivision 6 Acidobacterium Strain.</title>
        <authorList>
            <person name="Huang S."/>
            <person name="Vieira S."/>
            <person name="Bunk B."/>
            <person name="Riedel T."/>
            <person name="Sproer C."/>
            <person name="Overmann J."/>
        </authorList>
    </citation>
    <scope>NUCLEOTIDE SEQUENCE [LARGE SCALE GENOMIC DNA]</scope>
    <source>
        <strain evidence="11">DSM 100886 HEG_-6_39</strain>
    </source>
</reference>